<keyword evidence="8" id="KW-1185">Reference proteome</keyword>
<evidence type="ECO:0000256" key="6">
    <source>
        <dbReference type="RuleBase" id="RU363041"/>
    </source>
</evidence>
<evidence type="ECO:0000256" key="4">
    <source>
        <dbReference type="ARBA" id="ARBA00022989"/>
    </source>
</evidence>
<evidence type="ECO:0000313" key="8">
    <source>
        <dbReference type="Proteomes" id="UP001500359"/>
    </source>
</evidence>
<feature type="transmembrane region" description="Helical" evidence="6">
    <location>
        <begin position="264"/>
        <end position="281"/>
    </location>
</feature>
<comment type="caution">
    <text evidence="7">The sequence shown here is derived from an EMBL/GenBank/DDBJ whole genome shotgun (WGS) entry which is preliminary data.</text>
</comment>
<proteinExistence type="inferred from homology"/>
<feature type="transmembrane region" description="Helical" evidence="6">
    <location>
        <begin position="174"/>
        <end position="199"/>
    </location>
</feature>
<evidence type="ECO:0000256" key="5">
    <source>
        <dbReference type="ARBA" id="ARBA00023136"/>
    </source>
</evidence>
<accession>A0ABN1LN77</accession>
<evidence type="ECO:0000256" key="2">
    <source>
        <dbReference type="ARBA" id="ARBA00009142"/>
    </source>
</evidence>
<dbReference type="Pfam" id="PF01925">
    <property type="entry name" value="TauE"/>
    <property type="match status" value="1"/>
</dbReference>
<organism evidence="7 8">
    <name type="scientific">Aliiglaciecola litoralis</name>
    <dbReference type="NCBI Taxonomy" id="582857"/>
    <lineage>
        <taxon>Bacteria</taxon>
        <taxon>Pseudomonadati</taxon>
        <taxon>Pseudomonadota</taxon>
        <taxon>Gammaproteobacteria</taxon>
        <taxon>Alteromonadales</taxon>
        <taxon>Alteromonadaceae</taxon>
        <taxon>Aliiglaciecola</taxon>
    </lineage>
</organism>
<comment type="similarity">
    <text evidence="2 6">Belongs to the 4-toluene sulfonate uptake permease (TSUP) (TC 2.A.102) family.</text>
</comment>
<keyword evidence="3 6" id="KW-0812">Transmembrane</keyword>
<keyword evidence="6" id="KW-1003">Cell membrane</keyword>
<gene>
    <name evidence="7" type="ORF">GCM10009114_27030</name>
</gene>
<dbReference type="PANTHER" id="PTHR43701:SF2">
    <property type="entry name" value="MEMBRANE TRANSPORTER PROTEIN YJNA-RELATED"/>
    <property type="match status" value="1"/>
</dbReference>
<evidence type="ECO:0000256" key="1">
    <source>
        <dbReference type="ARBA" id="ARBA00004141"/>
    </source>
</evidence>
<dbReference type="Proteomes" id="UP001500359">
    <property type="component" value="Unassembled WGS sequence"/>
</dbReference>
<sequence length="282" mass="30563">MFIAWLMLLFFYIADPLLLLIEYGAFTLLGILGAIFANATGAGGGVVFVPFFNQLNFDSSTTVATSFAIQCCGMTAGAVTWWAFYRKNQIHNPDWREVSRALTLTVPFSIVGIIVAQTVQFSQGGVGEADQLHFAFGIFSILLAFAIFASLPLLNNAQFTQAFSKTDILVLPVVSLFGGVITAYLSIGVGELIAVYLIMRRFNVTFAIAVAVILSAFSVWASIGFHALILNSVYWPVVMFAGAGAIIGGVLAKYVVLYFTAKHLKIFFAGWIFLLGMSALPF</sequence>
<dbReference type="EMBL" id="BAAAFD010000008">
    <property type="protein sequence ID" value="GAA0858227.1"/>
    <property type="molecule type" value="Genomic_DNA"/>
</dbReference>
<evidence type="ECO:0000256" key="3">
    <source>
        <dbReference type="ARBA" id="ARBA00022692"/>
    </source>
</evidence>
<feature type="transmembrane region" description="Helical" evidence="6">
    <location>
        <begin position="104"/>
        <end position="122"/>
    </location>
</feature>
<feature type="transmembrane region" description="Helical" evidence="6">
    <location>
        <begin position="134"/>
        <end position="154"/>
    </location>
</feature>
<evidence type="ECO:0000313" key="7">
    <source>
        <dbReference type="EMBL" id="GAA0858227.1"/>
    </source>
</evidence>
<feature type="transmembrane region" description="Helical" evidence="6">
    <location>
        <begin position="206"/>
        <end position="227"/>
    </location>
</feature>
<reference evidence="7 8" key="1">
    <citation type="journal article" date="2019" name="Int. J. Syst. Evol. Microbiol.">
        <title>The Global Catalogue of Microorganisms (GCM) 10K type strain sequencing project: providing services to taxonomists for standard genome sequencing and annotation.</title>
        <authorList>
            <consortium name="The Broad Institute Genomics Platform"/>
            <consortium name="The Broad Institute Genome Sequencing Center for Infectious Disease"/>
            <person name="Wu L."/>
            <person name="Ma J."/>
        </authorList>
    </citation>
    <scope>NUCLEOTIDE SEQUENCE [LARGE SCALE GENOMIC DNA]</scope>
    <source>
        <strain evidence="7 8">JCM 15896</strain>
    </source>
</reference>
<keyword evidence="4 6" id="KW-1133">Transmembrane helix</keyword>
<keyword evidence="5 6" id="KW-0472">Membrane</keyword>
<dbReference type="InterPro" id="IPR002781">
    <property type="entry name" value="TM_pro_TauE-like"/>
</dbReference>
<feature type="transmembrane region" description="Helical" evidence="6">
    <location>
        <begin position="233"/>
        <end position="252"/>
    </location>
</feature>
<name>A0ABN1LN77_9ALTE</name>
<feature type="transmembrane region" description="Helical" evidence="6">
    <location>
        <begin position="63"/>
        <end position="84"/>
    </location>
</feature>
<feature type="transmembrane region" description="Helical" evidence="6">
    <location>
        <begin position="26"/>
        <end position="51"/>
    </location>
</feature>
<dbReference type="InterPro" id="IPR051598">
    <property type="entry name" value="TSUP/Inactive_protease-like"/>
</dbReference>
<comment type="subcellular location">
    <subcellularLocation>
        <location evidence="6">Cell membrane</location>
        <topology evidence="6">Multi-pass membrane protein</topology>
    </subcellularLocation>
    <subcellularLocation>
        <location evidence="1">Membrane</location>
        <topology evidence="1">Multi-pass membrane protein</topology>
    </subcellularLocation>
</comment>
<dbReference type="PANTHER" id="PTHR43701">
    <property type="entry name" value="MEMBRANE TRANSPORTER PROTEIN MJ0441-RELATED"/>
    <property type="match status" value="1"/>
</dbReference>
<protein>
    <recommendedName>
        <fullName evidence="6">Probable membrane transporter protein</fullName>
    </recommendedName>
</protein>